<protein>
    <submittedName>
        <fullName evidence="2">Uncharacterized protein</fullName>
    </submittedName>
</protein>
<name>A0ABU6WAT9_9FABA</name>
<comment type="caution">
    <text evidence="2">The sequence shown here is derived from an EMBL/GenBank/DDBJ whole genome shotgun (WGS) entry which is preliminary data.</text>
</comment>
<accession>A0ABU6WAT9</accession>
<feature type="compositionally biased region" description="Polar residues" evidence="1">
    <location>
        <begin position="60"/>
        <end position="79"/>
    </location>
</feature>
<evidence type="ECO:0000256" key="1">
    <source>
        <dbReference type="SAM" id="MobiDB-lite"/>
    </source>
</evidence>
<feature type="region of interest" description="Disordered" evidence="1">
    <location>
        <begin position="60"/>
        <end position="88"/>
    </location>
</feature>
<reference evidence="2 3" key="1">
    <citation type="journal article" date="2023" name="Plants (Basel)">
        <title>Bridging the Gap: Combining Genomics and Transcriptomics Approaches to Understand Stylosanthes scabra, an Orphan Legume from the Brazilian Caatinga.</title>
        <authorList>
            <person name="Ferreira-Neto J.R.C."/>
            <person name="da Silva M.D."/>
            <person name="Binneck E."/>
            <person name="de Melo N.F."/>
            <person name="da Silva R.H."/>
            <person name="de Melo A.L.T.M."/>
            <person name="Pandolfi V."/>
            <person name="Bustamante F.O."/>
            <person name="Brasileiro-Vidal A.C."/>
            <person name="Benko-Iseppon A.M."/>
        </authorList>
    </citation>
    <scope>NUCLEOTIDE SEQUENCE [LARGE SCALE GENOMIC DNA]</scope>
    <source>
        <tissue evidence="2">Leaves</tissue>
    </source>
</reference>
<evidence type="ECO:0000313" key="3">
    <source>
        <dbReference type="Proteomes" id="UP001341840"/>
    </source>
</evidence>
<keyword evidence="3" id="KW-1185">Reference proteome</keyword>
<organism evidence="2 3">
    <name type="scientific">Stylosanthes scabra</name>
    <dbReference type="NCBI Taxonomy" id="79078"/>
    <lineage>
        <taxon>Eukaryota</taxon>
        <taxon>Viridiplantae</taxon>
        <taxon>Streptophyta</taxon>
        <taxon>Embryophyta</taxon>
        <taxon>Tracheophyta</taxon>
        <taxon>Spermatophyta</taxon>
        <taxon>Magnoliopsida</taxon>
        <taxon>eudicotyledons</taxon>
        <taxon>Gunneridae</taxon>
        <taxon>Pentapetalae</taxon>
        <taxon>rosids</taxon>
        <taxon>fabids</taxon>
        <taxon>Fabales</taxon>
        <taxon>Fabaceae</taxon>
        <taxon>Papilionoideae</taxon>
        <taxon>50 kb inversion clade</taxon>
        <taxon>dalbergioids sensu lato</taxon>
        <taxon>Dalbergieae</taxon>
        <taxon>Pterocarpus clade</taxon>
        <taxon>Stylosanthes</taxon>
    </lineage>
</organism>
<gene>
    <name evidence="2" type="ORF">PIB30_016436</name>
</gene>
<sequence>MEVIGKCTPIKVPIEFEENADAGNTSSLSTEKFGHAVNLIADSYPQYSIDDLADSVSTIDAKTPGSTASTSLTTESPLMTQPDDDSIVIPNHTKRARVKEQKFMFEKDDC</sequence>
<proteinExistence type="predicted"/>
<evidence type="ECO:0000313" key="2">
    <source>
        <dbReference type="EMBL" id="MED6181098.1"/>
    </source>
</evidence>
<dbReference type="EMBL" id="JASCZI010181289">
    <property type="protein sequence ID" value="MED6181098.1"/>
    <property type="molecule type" value="Genomic_DNA"/>
</dbReference>
<dbReference type="Proteomes" id="UP001341840">
    <property type="component" value="Unassembled WGS sequence"/>
</dbReference>